<feature type="region of interest" description="Disordered" evidence="9">
    <location>
        <begin position="444"/>
        <end position="484"/>
    </location>
</feature>
<keyword evidence="4" id="KW-1134">Transmembrane beta strand</keyword>
<dbReference type="RefSeq" id="WP_232470155.1">
    <property type="nucleotide sequence ID" value="NZ_CP104311.1"/>
</dbReference>
<comment type="similarity">
    <text evidence="2">Belongs to the outer membrane factor (OMF) (TC 1.B.17) family.</text>
</comment>
<evidence type="ECO:0000256" key="1">
    <source>
        <dbReference type="ARBA" id="ARBA00004442"/>
    </source>
</evidence>
<dbReference type="Gene3D" id="1.20.1600.10">
    <property type="entry name" value="Outer membrane efflux proteins (OEP)"/>
    <property type="match status" value="1"/>
</dbReference>
<keyword evidence="8" id="KW-0175">Coiled coil</keyword>
<evidence type="ECO:0000256" key="5">
    <source>
        <dbReference type="ARBA" id="ARBA00022692"/>
    </source>
</evidence>
<keyword evidence="12" id="KW-1185">Reference proteome</keyword>
<dbReference type="InterPro" id="IPR051906">
    <property type="entry name" value="TolC-like"/>
</dbReference>
<sequence length="484" mass="53318">MNKPAFAALFLSLSAPPAPAVDLLGVFDLALQYDPRLHAAQAQRDAALENKPQAVARLLPTVSASTGLTRQIVQTGDSPILAFNAKKNVGFWLATGIVQLVQPIYQHDLWVRLAQADNAVAEAEALYAAELQNVMLRVTQTYFEVLYKEASLDFARAELESINRELEQANARFEVGLSAVTDVNEAQAAADRARAGVIIAENELNNAREYLRQIVGDDPGDLEPLKLEVPLEDPMPDDIERWNDTAQQNALTIIAATNRADRAKQEIEVQFAGHYPSINLIADTQFYDNDRPPRPNRYQQQDVGMQINVPLFAGGGVNSRVRQARFGFEAAIQQLDQERRAVRTKVKNAYRAIRSAIGQAQAFKTAIKSSESALEAAISGMEVGTRTMTDVLFVQRQYYQNKRDFALALRDYIINSVALKEAASVMQREDLDRINGWLQAQAAASAKDKAGPRQCNRSPGRAAPPAEEATCSKRPGPAPANRPR</sequence>
<evidence type="ECO:0000256" key="4">
    <source>
        <dbReference type="ARBA" id="ARBA00022452"/>
    </source>
</evidence>
<keyword evidence="7" id="KW-0998">Cell outer membrane</keyword>
<dbReference type="InterPro" id="IPR010130">
    <property type="entry name" value="T1SS_OMP_TolC"/>
</dbReference>
<evidence type="ECO:0000256" key="2">
    <source>
        <dbReference type="ARBA" id="ARBA00007613"/>
    </source>
</evidence>
<evidence type="ECO:0000256" key="8">
    <source>
        <dbReference type="SAM" id="Coils"/>
    </source>
</evidence>
<evidence type="ECO:0000256" key="3">
    <source>
        <dbReference type="ARBA" id="ARBA00022448"/>
    </source>
</evidence>
<feature type="signal peptide" evidence="10">
    <location>
        <begin position="1"/>
        <end position="20"/>
    </location>
</feature>
<proteinExistence type="inferred from homology"/>
<dbReference type="PANTHER" id="PTHR30026">
    <property type="entry name" value="OUTER MEMBRANE PROTEIN TOLC"/>
    <property type="match status" value="1"/>
</dbReference>
<accession>A0ABZ2F1Y3</accession>
<comment type="subcellular location">
    <subcellularLocation>
        <location evidence="1">Cell outer membrane</location>
    </subcellularLocation>
</comment>
<name>A0ABZ2F1Y3_METCP</name>
<dbReference type="Pfam" id="PF02321">
    <property type="entry name" value="OEP"/>
    <property type="match status" value="2"/>
</dbReference>
<gene>
    <name evidence="11" type="ORF">N4J17_12035</name>
</gene>
<dbReference type="PANTHER" id="PTHR30026:SF20">
    <property type="entry name" value="OUTER MEMBRANE PROTEIN TOLC"/>
    <property type="match status" value="1"/>
</dbReference>
<keyword evidence="3" id="KW-0813">Transport</keyword>
<keyword evidence="6" id="KW-0472">Membrane</keyword>
<dbReference type="InterPro" id="IPR003423">
    <property type="entry name" value="OMP_efflux"/>
</dbReference>
<dbReference type="EMBL" id="CP104311">
    <property type="protein sequence ID" value="WWF01192.1"/>
    <property type="molecule type" value="Genomic_DNA"/>
</dbReference>
<evidence type="ECO:0000256" key="6">
    <source>
        <dbReference type="ARBA" id="ARBA00023136"/>
    </source>
</evidence>
<evidence type="ECO:0000313" key="12">
    <source>
        <dbReference type="Proteomes" id="UP001359308"/>
    </source>
</evidence>
<dbReference type="Proteomes" id="UP001359308">
    <property type="component" value="Chromosome"/>
</dbReference>
<feature type="chain" id="PRO_5045624376" evidence="10">
    <location>
        <begin position="21"/>
        <end position="484"/>
    </location>
</feature>
<reference evidence="11 12" key="1">
    <citation type="submission" date="2022-09" db="EMBL/GenBank/DDBJ databases">
        <authorList>
            <person name="Giprobiosintez L."/>
        </authorList>
    </citation>
    <scope>NUCLEOTIDE SEQUENCE [LARGE SCALE GENOMIC DNA]</scope>
    <source>
        <strain evidence="12">VKPM-B-12549 (GBS-15)</strain>
    </source>
</reference>
<protein>
    <submittedName>
        <fullName evidence="11">TolC family outer membrane protein</fullName>
    </submittedName>
</protein>
<evidence type="ECO:0000313" key="11">
    <source>
        <dbReference type="EMBL" id="WWF01192.1"/>
    </source>
</evidence>
<organism evidence="11 12">
    <name type="scientific">Methylococcus capsulatus</name>
    <dbReference type="NCBI Taxonomy" id="414"/>
    <lineage>
        <taxon>Bacteria</taxon>
        <taxon>Pseudomonadati</taxon>
        <taxon>Pseudomonadota</taxon>
        <taxon>Gammaproteobacteria</taxon>
        <taxon>Methylococcales</taxon>
        <taxon>Methylococcaceae</taxon>
        <taxon>Methylococcus</taxon>
    </lineage>
</organism>
<keyword evidence="10" id="KW-0732">Signal</keyword>
<keyword evidence="5" id="KW-0812">Transmembrane</keyword>
<evidence type="ECO:0000256" key="10">
    <source>
        <dbReference type="SAM" id="SignalP"/>
    </source>
</evidence>
<dbReference type="SUPFAM" id="SSF56954">
    <property type="entry name" value="Outer membrane efflux proteins (OEP)"/>
    <property type="match status" value="1"/>
</dbReference>
<evidence type="ECO:0000256" key="9">
    <source>
        <dbReference type="SAM" id="MobiDB-lite"/>
    </source>
</evidence>
<evidence type="ECO:0000256" key="7">
    <source>
        <dbReference type="ARBA" id="ARBA00023237"/>
    </source>
</evidence>
<dbReference type="NCBIfam" id="TIGR01844">
    <property type="entry name" value="type_I_sec_TolC"/>
    <property type="match status" value="1"/>
</dbReference>
<feature type="coiled-coil region" evidence="8">
    <location>
        <begin position="113"/>
        <end position="172"/>
    </location>
</feature>